<reference evidence="2" key="1">
    <citation type="journal article" date="2023" name="Front. Plant Sci.">
        <title>Chromosomal-level genome assembly of Melastoma candidum provides insights into trichome evolution.</title>
        <authorList>
            <person name="Zhong Y."/>
            <person name="Wu W."/>
            <person name="Sun C."/>
            <person name="Zou P."/>
            <person name="Liu Y."/>
            <person name="Dai S."/>
            <person name="Zhou R."/>
        </authorList>
    </citation>
    <scope>NUCLEOTIDE SEQUENCE [LARGE SCALE GENOMIC DNA]</scope>
</reference>
<dbReference type="EMBL" id="CM042883">
    <property type="protein sequence ID" value="KAI4372034.1"/>
    <property type="molecule type" value="Genomic_DNA"/>
</dbReference>
<protein>
    <submittedName>
        <fullName evidence="1">Uncharacterized protein</fullName>
    </submittedName>
</protein>
<dbReference type="Proteomes" id="UP001057402">
    <property type="component" value="Chromosome 4"/>
</dbReference>
<name>A0ACB9R2Z6_9MYRT</name>
<accession>A0ACB9R2Z6</accession>
<evidence type="ECO:0000313" key="1">
    <source>
        <dbReference type="EMBL" id="KAI4372034.1"/>
    </source>
</evidence>
<organism evidence="1 2">
    <name type="scientific">Melastoma candidum</name>
    <dbReference type="NCBI Taxonomy" id="119954"/>
    <lineage>
        <taxon>Eukaryota</taxon>
        <taxon>Viridiplantae</taxon>
        <taxon>Streptophyta</taxon>
        <taxon>Embryophyta</taxon>
        <taxon>Tracheophyta</taxon>
        <taxon>Spermatophyta</taxon>
        <taxon>Magnoliopsida</taxon>
        <taxon>eudicotyledons</taxon>
        <taxon>Gunneridae</taxon>
        <taxon>Pentapetalae</taxon>
        <taxon>rosids</taxon>
        <taxon>malvids</taxon>
        <taxon>Myrtales</taxon>
        <taxon>Melastomataceae</taxon>
        <taxon>Melastomatoideae</taxon>
        <taxon>Melastomateae</taxon>
        <taxon>Melastoma</taxon>
    </lineage>
</organism>
<proteinExistence type="predicted"/>
<evidence type="ECO:0000313" key="2">
    <source>
        <dbReference type="Proteomes" id="UP001057402"/>
    </source>
</evidence>
<gene>
    <name evidence="1" type="ORF">MLD38_010321</name>
</gene>
<sequence>MFGASLGENLELYGPYCRQCHGARSSRALVPGDRGELREVFHRFHETRVLEDNNRVILEFKSHNGLRQRKSHFMENTSEYREAGVKRIKWNVRMNWTEPMALPAQSVDCTPFFGFLLSSPIAKSQDPSMNSPTISEQGPLPEMEGSSASSSSTGEGGSDASFPMIVSFWPLHCYYDRLGRKLEDPVLLGIDEDVRVQVRRLKNNQDAVEEWVETILRDMFGASLIENLEVVAGTEDDVAALNLLQGSFSEIEDSIEKKIVQIAQNLVLEGKVSLSDVEHLIVSQHPVRDADGVPVSLPEDAGNLGTASSSSAGGSSGGETISRGQDVITRLLTVIRRVSSSSGSDEDNDGRVSSVEVLSDISKAMEELKEILHQEMGGQDAAPNPESCTDNPEAVRITGKALMDDLNNEIDSDAVDLRRRPRIQRVMPGLDEKFERSHEIEVASSEPCPQGGGTMETILQRIKKWKDYEPVRQIMRRADIIEDQLGPTFVNLFLLLKRHDHEVFKIVQFKMGLERTCSVGDTRVVKKIASHLQIVDEELDMVRKDWTEEGVQSVKKESLLVDELLNKFMKVALKLEALRNYLELPNPQAPGAEEISQLDRRLVEAELDFEEIDMKMDELQTRLKYGKFAGLIIALANAVCRCVGL</sequence>
<keyword evidence="2" id="KW-1185">Reference proteome</keyword>
<comment type="caution">
    <text evidence="1">The sequence shown here is derived from an EMBL/GenBank/DDBJ whole genome shotgun (WGS) entry which is preliminary data.</text>
</comment>